<sequence>MAEPVTESSDPAVNLPPNHYIMPTFLGTPISGFDPQKPFLAVRIDEWDSLYQVDGWSRRGQRKYALFYYHFAMALDKLRKLSGMPVVAGYAKLYPEPEDESDESDDHYESDSDGEGSHGDKVGLKQGGGKNADVEERPAKVEKQDAEVVKGRKETSSGTDSEPERDINEIDGDDDSNSELVDGLLRVVALSGPRFHSTREKRLAVVQALGMTENDIISVYPRPIPC</sequence>
<name>A0A0C9SR47_PLICR</name>
<feature type="compositionally biased region" description="Basic and acidic residues" evidence="1">
    <location>
        <begin position="107"/>
        <end position="123"/>
    </location>
</feature>
<accession>A0A0C9SR47</accession>
<organism evidence="2 3">
    <name type="scientific">Plicaturopsis crispa FD-325 SS-3</name>
    <dbReference type="NCBI Taxonomy" id="944288"/>
    <lineage>
        <taxon>Eukaryota</taxon>
        <taxon>Fungi</taxon>
        <taxon>Dikarya</taxon>
        <taxon>Basidiomycota</taxon>
        <taxon>Agaricomycotina</taxon>
        <taxon>Agaricomycetes</taxon>
        <taxon>Agaricomycetidae</taxon>
        <taxon>Amylocorticiales</taxon>
        <taxon>Amylocorticiaceae</taxon>
        <taxon>Plicatura</taxon>
        <taxon>Plicaturopsis crispa</taxon>
    </lineage>
</organism>
<dbReference type="EMBL" id="KN832571">
    <property type="protein sequence ID" value="KII84342.1"/>
    <property type="molecule type" value="Genomic_DNA"/>
</dbReference>
<evidence type="ECO:0000313" key="3">
    <source>
        <dbReference type="Proteomes" id="UP000053263"/>
    </source>
</evidence>
<feature type="region of interest" description="Disordered" evidence="1">
    <location>
        <begin position="95"/>
        <end position="178"/>
    </location>
</feature>
<keyword evidence="3" id="KW-1185">Reference proteome</keyword>
<protein>
    <submittedName>
        <fullName evidence="2">Uncharacterized protein</fullName>
    </submittedName>
</protein>
<feature type="compositionally biased region" description="Basic and acidic residues" evidence="1">
    <location>
        <begin position="132"/>
        <end position="155"/>
    </location>
</feature>
<dbReference type="Proteomes" id="UP000053263">
    <property type="component" value="Unassembled WGS sequence"/>
</dbReference>
<dbReference type="HOGENOM" id="CLU_997910_0_0_1"/>
<proteinExistence type="predicted"/>
<gene>
    <name evidence="2" type="ORF">PLICRDRAFT_46219</name>
</gene>
<reference evidence="2 3" key="1">
    <citation type="submission" date="2014-06" db="EMBL/GenBank/DDBJ databases">
        <title>Evolutionary Origins and Diversification of the Mycorrhizal Mutualists.</title>
        <authorList>
            <consortium name="DOE Joint Genome Institute"/>
            <consortium name="Mycorrhizal Genomics Consortium"/>
            <person name="Kohler A."/>
            <person name="Kuo A."/>
            <person name="Nagy L.G."/>
            <person name="Floudas D."/>
            <person name="Copeland A."/>
            <person name="Barry K.W."/>
            <person name="Cichocki N."/>
            <person name="Veneault-Fourrey C."/>
            <person name="LaButti K."/>
            <person name="Lindquist E.A."/>
            <person name="Lipzen A."/>
            <person name="Lundell T."/>
            <person name="Morin E."/>
            <person name="Murat C."/>
            <person name="Riley R."/>
            <person name="Ohm R."/>
            <person name="Sun H."/>
            <person name="Tunlid A."/>
            <person name="Henrissat B."/>
            <person name="Grigoriev I.V."/>
            <person name="Hibbett D.S."/>
            <person name="Martin F."/>
        </authorList>
    </citation>
    <scope>NUCLEOTIDE SEQUENCE [LARGE SCALE GENOMIC DNA]</scope>
    <source>
        <strain evidence="2 3">FD-325 SS-3</strain>
    </source>
</reference>
<evidence type="ECO:0000256" key="1">
    <source>
        <dbReference type="SAM" id="MobiDB-lite"/>
    </source>
</evidence>
<feature type="compositionally biased region" description="Acidic residues" evidence="1">
    <location>
        <begin position="96"/>
        <end position="106"/>
    </location>
</feature>
<dbReference type="AlphaFoldDB" id="A0A0C9SR47"/>
<evidence type="ECO:0000313" key="2">
    <source>
        <dbReference type="EMBL" id="KII84342.1"/>
    </source>
</evidence>